<feature type="region of interest" description="Disordered" evidence="1">
    <location>
        <begin position="49"/>
        <end position="78"/>
    </location>
</feature>
<sequence>MEDEDICVQGGAATIVAPVACPMAEEIVHVCARMVWGRCRRRPGEAKWVDQEGGSKGCARNKVRTRGGEQGRSTTETVRRGNTCGRAVHKGCNANMYRCVAMS</sequence>
<gene>
    <name evidence="2" type="ORF">GOP47_0013857</name>
</gene>
<evidence type="ECO:0000313" key="3">
    <source>
        <dbReference type="Proteomes" id="UP000886520"/>
    </source>
</evidence>
<dbReference type="Proteomes" id="UP000886520">
    <property type="component" value="Chromosome 13"/>
</dbReference>
<protein>
    <submittedName>
        <fullName evidence="2">Uncharacterized protein</fullName>
    </submittedName>
</protein>
<organism evidence="2 3">
    <name type="scientific">Adiantum capillus-veneris</name>
    <name type="common">Maidenhair fern</name>
    <dbReference type="NCBI Taxonomy" id="13818"/>
    <lineage>
        <taxon>Eukaryota</taxon>
        <taxon>Viridiplantae</taxon>
        <taxon>Streptophyta</taxon>
        <taxon>Embryophyta</taxon>
        <taxon>Tracheophyta</taxon>
        <taxon>Polypodiopsida</taxon>
        <taxon>Polypodiidae</taxon>
        <taxon>Polypodiales</taxon>
        <taxon>Pteridineae</taxon>
        <taxon>Pteridaceae</taxon>
        <taxon>Vittarioideae</taxon>
        <taxon>Adiantum</taxon>
    </lineage>
</organism>
<keyword evidence="3" id="KW-1185">Reference proteome</keyword>
<dbReference type="EMBL" id="JABFUD020000013">
    <property type="protein sequence ID" value="KAI5071606.1"/>
    <property type="molecule type" value="Genomic_DNA"/>
</dbReference>
<dbReference type="AlphaFoldDB" id="A0A9D4ZG62"/>
<evidence type="ECO:0000256" key="1">
    <source>
        <dbReference type="SAM" id="MobiDB-lite"/>
    </source>
</evidence>
<evidence type="ECO:0000313" key="2">
    <source>
        <dbReference type="EMBL" id="KAI5071606.1"/>
    </source>
</evidence>
<comment type="caution">
    <text evidence="2">The sequence shown here is derived from an EMBL/GenBank/DDBJ whole genome shotgun (WGS) entry which is preliminary data.</text>
</comment>
<proteinExistence type="predicted"/>
<reference evidence="2" key="1">
    <citation type="submission" date="2021-01" db="EMBL/GenBank/DDBJ databases">
        <title>Adiantum capillus-veneris genome.</title>
        <authorList>
            <person name="Fang Y."/>
            <person name="Liao Q."/>
        </authorList>
    </citation>
    <scope>NUCLEOTIDE SEQUENCE</scope>
    <source>
        <strain evidence="2">H3</strain>
        <tissue evidence="2">Leaf</tissue>
    </source>
</reference>
<accession>A0A9D4ZG62</accession>
<name>A0A9D4ZG62_ADICA</name>